<dbReference type="PANTHER" id="PTHR43737">
    <property type="entry name" value="BLL7424 PROTEIN"/>
    <property type="match status" value="1"/>
</dbReference>
<dbReference type="PROSITE" id="PS51318">
    <property type="entry name" value="TAT"/>
    <property type="match status" value="1"/>
</dbReference>
<dbReference type="AlphaFoldDB" id="A0A5B9QWE5"/>
<evidence type="ECO:0008006" key="3">
    <source>
        <dbReference type="Google" id="ProtNLM"/>
    </source>
</evidence>
<evidence type="ECO:0000313" key="2">
    <source>
        <dbReference type="Proteomes" id="UP000325286"/>
    </source>
</evidence>
<evidence type="ECO:0000313" key="1">
    <source>
        <dbReference type="EMBL" id="QEG43368.1"/>
    </source>
</evidence>
<accession>A0A5B9QWE5</accession>
<dbReference type="SUPFAM" id="SSF53649">
    <property type="entry name" value="Alkaline phosphatase-like"/>
    <property type="match status" value="1"/>
</dbReference>
<name>A0A5B9QWE5_9BACT</name>
<protein>
    <recommendedName>
        <fullName evidence="3">Sulfatase</fullName>
    </recommendedName>
</protein>
<dbReference type="InterPro" id="IPR006311">
    <property type="entry name" value="TAT_signal"/>
</dbReference>
<dbReference type="KEGG" id="rul:UC8_54150"/>
<organism evidence="1 2">
    <name type="scientific">Roseimaritima ulvae</name>
    <dbReference type="NCBI Taxonomy" id="980254"/>
    <lineage>
        <taxon>Bacteria</taxon>
        <taxon>Pseudomonadati</taxon>
        <taxon>Planctomycetota</taxon>
        <taxon>Planctomycetia</taxon>
        <taxon>Pirellulales</taxon>
        <taxon>Pirellulaceae</taxon>
        <taxon>Roseimaritima</taxon>
    </lineage>
</organism>
<keyword evidence="2" id="KW-1185">Reference proteome</keyword>
<dbReference type="EMBL" id="CP042914">
    <property type="protein sequence ID" value="QEG43368.1"/>
    <property type="molecule type" value="Genomic_DNA"/>
</dbReference>
<dbReference type="Proteomes" id="UP000325286">
    <property type="component" value="Chromosome"/>
</dbReference>
<dbReference type="OrthoDB" id="127333at2"/>
<dbReference type="InterPro" id="IPR017850">
    <property type="entry name" value="Alkaline_phosphatase_core_sf"/>
</dbReference>
<dbReference type="RefSeq" id="WP_068142487.1">
    <property type="nucleotide sequence ID" value="NZ_CP042914.1"/>
</dbReference>
<proteinExistence type="predicted"/>
<dbReference type="InterPro" id="IPR010869">
    <property type="entry name" value="DUF1501"/>
</dbReference>
<dbReference type="Pfam" id="PF07394">
    <property type="entry name" value="DUF1501"/>
    <property type="match status" value="1"/>
</dbReference>
<reference evidence="1 2" key="1">
    <citation type="submission" date="2019-08" db="EMBL/GenBank/DDBJ databases">
        <title>Deep-cultivation of Planctomycetes and their phenomic and genomic characterization uncovers novel biology.</title>
        <authorList>
            <person name="Wiegand S."/>
            <person name="Jogler M."/>
            <person name="Boedeker C."/>
            <person name="Pinto D."/>
            <person name="Vollmers J."/>
            <person name="Rivas-Marin E."/>
            <person name="Kohn T."/>
            <person name="Peeters S.H."/>
            <person name="Heuer A."/>
            <person name="Rast P."/>
            <person name="Oberbeckmann S."/>
            <person name="Bunk B."/>
            <person name="Jeske O."/>
            <person name="Meyerdierks A."/>
            <person name="Storesund J.E."/>
            <person name="Kallscheuer N."/>
            <person name="Luecker S."/>
            <person name="Lage O.M."/>
            <person name="Pohl T."/>
            <person name="Merkel B.J."/>
            <person name="Hornburger P."/>
            <person name="Mueller R.-W."/>
            <person name="Bruemmer F."/>
            <person name="Labrenz M."/>
            <person name="Spormann A.M."/>
            <person name="Op den Camp H."/>
            <person name="Overmann J."/>
            <person name="Amann R."/>
            <person name="Jetten M.S.M."/>
            <person name="Mascher T."/>
            <person name="Medema M.H."/>
            <person name="Devos D.P."/>
            <person name="Kaster A.-K."/>
            <person name="Ovreas L."/>
            <person name="Rohde M."/>
            <person name="Galperin M.Y."/>
            <person name="Jogler C."/>
        </authorList>
    </citation>
    <scope>NUCLEOTIDE SEQUENCE [LARGE SCALE GENOMIC DNA]</scope>
    <source>
        <strain evidence="1 2">UC8</strain>
    </source>
</reference>
<dbReference type="PANTHER" id="PTHR43737:SF1">
    <property type="entry name" value="DUF1501 DOMAIN-CONTAINING PROTEIN"/>
    <property type="match status" value="1"/>
</dbReference>
<sequence>MLHKLPQLDRRRLLSAAAGGFGWLAARAMLHDEARAADASAVPAPHHPPRAKAVIQIFCPGGMSHVDTFDHKPELAKRAGTPFDADGKLEFFASKPGNCQPSYWKFRQHGQSGLWVSDLLPKLATCVDDIAFLYSMHSKTALHGPGCFMMNTGFTLPGFPSMGSWVTYGLGCESENLPAFVVLPDARGLPPGGIINWGSGFLPAVHQATTFRTQAGQQPIEDLFPPEHFADAGSGADQADLELLQMLNRRHLENHPGNSELEARISAYEMAARLQLSAPEVTNLAQESATTQAMYGLEDEDIGSFGRQCLLARRLVEQGVRFVQIYCGAENTTAKKIRPNWDSHEDVVRDHGYWGRILDCGASALLTDLKARGLLDETLVICTTEFGRQPAAQGAAGSGRDHNAGAFTAWMAGGGIRGGVGYGATDELGYQAVESPAYCYDLHATALHLLGIDHTKLTYYHNGIQRRLTDVHGHVIQPVLS</sequence>
<gene>
    <name evidence="1" type="ORF">UC8_54150</name>
</gene>